<evidence type="ECO:0000256" key="1">
    <source>
        <dbReference type="SAM" id="Phobius"/>
    </source>
</evidence>
<keyword evidence="1" id="KW-1133">Transmembrane helix</keyword>
<name>A0ABW8Z9R3_9BURK</name>
<evidence type="ECO:0000313" key="4">
    <source>
        <dbReference type="Proteomes" id="UP001629214"/>
    </source>
</evidence>
<keyword evidence="1" id="KW-0812">Transmembrane</keyword>
<dbReference type="InterPro" id="IPR006860">
    <property type="entry name" value="FecR"/>
</dbReference>
<dbReference type="PANTHER" id="PTHR30273:SF2">
    <property type="entry name" value="PROTEIN FECR"/>
    <property type="match status" value="1"/>
</dbReference>
<sequence>MSVGTTMTLHSAAGTACATHAPDSSSASTDSITEQAAQWIVQLSADDAGEREAAQRGFEVWKKADARHAAMAERLLDFIGKVRHMRGNGNDGGNNSNSKARPARAALNAVFASRTQKDVQCTTGTRRSRAKRVTSALFFALCVSVPAWVVTKIYPPHYLMADMRSATGKWETRVLEDGTRITLNSASAVNLHYDAKRRALELVQGEILIDVAKDPGRPFVVETDQGSIRALGTRFVVSREADATILSMLESRVEVRSAKHAAEEEPTIVSAGQRIRMTAEGIGTIEQIDARSVADAWKFHQLVVQGQSLPDVLDALDRYRPGAISYDRAALEGIKVSAVLPLDDTGRALQLLGNSFPALRIRMLSPYLVRVDATHTAVQP</sequence>
<dbReference type="Pfam" id="PF04773">
    <property type="entry name" value="FecR"/>
    <property type="match status" value="1"/>
</dbReference>
<evidence type="ECO:0000313" key="3">
    <source>
        <dbReference type="EMBL" id="MFL9879623.1"/>
    </source>
</evidence>
<gene>
    <name evidence="3" type="ORF">PQR63_14585</name>
</gene>
<organism evidence="3 4">
    <name type="scientific">Herbaspirillum rhizosphaerae</name>
    <dbReference type="NCBI Taxonomy" id="346179"/>
    <lineage>
        <taxon>Bacteria</taxon>
        <taxon>Pseudomonadati</taxon>
        <taxon>Pseudomonadota</taxon>
        <taxon>Betaproteobacteria</taxon>
        <taxon>Burkholderiales</taxon>
        <taxon>Oxalobacteraceae</taxon>
        <taxon>Herbaspirillum</taxon>
    </lineage>
</organism>
<accession>A0ABW8Z9R3</accession>
<dbReference type="RefSeq" id="WP_408168683.1">
    <property type="nucleotide sequence ID" value="NZ_JAQQFR010000009.1"/>
</dbReference>
<keyword evidence="1" id="KW-0472">Membrane</keyword>
<dbReference type="Gene3D" id="2.60.120.1440">
    <property type="match status" value="1"/>
</dbReference>
<keyword evidence="4" id="KW-1185">Reference proteome</keyword>
<dbReference type="PANTHER" id="PTHR30273">
    <property type="entry name" value="PERIPLASMIC SIGNAL SENSOR AND SIGMA FACTOR ACTIVATOR FECR-RELATED"/>
    <property type="match status" value="1"/>
</dbReference>
<dbReference type="PIRSF" id="PIRSF018266">
    <property type="entry name" value="FecR"/>
    <property type="match status" value="1"/>
</dbReference>
<feature type="domain" description="FecR protein" evidence="2">
    <location>
        <begin position="162"/>
        <end position="254"/>
    </location>
</feature>
<proteinExistence type="predicted"/>
<dbReference type="Proteomes" id="UP001629214">
    <property type="component" value="Unassembled WGS sequence"/>
</dbReference>
<evidence type="ECO:0000259" key="2">
    <source>
        <dbReference type="Pfam" id="PF04773"/>
    </source>
</evidence>
<reference evidence="3 4" key="1">
    <citation type="journal article" date="2024" name="Chem. Sci.">
        <title>Discovery of megapolipeptins by genome mining of a Burkholderiales bacteria collection.</title>
        <authorList>
            <person name="Paulo B.S."/>
            <person name="Recchia M.J.J."/>
            <person name="Lee S."/>
            <person name="Fergusson C.H."/>
            <person name="Romanowski S.B."/>
            <person name="Hernandez A."/>
            <person name="Krull N."/>
            <person name="Liu D.Y."/>
            <person name="Cavanagh H."/>
            <person name="Bos A."/>
            <person name="Gray C.A."/>
            <person name="Murphy B.T."/>
            <person name="Linington R.G."/>
            <person name="Eustaquio A.S."/>
        </authorList>
    </citation>
    <scope>NUCLEOTIDE SEQUENCE [LARGE SCALE GENOMIC DNA]</scope>
    <source>
        <strain evidence="3 4">RL21-008-BIB-B</strain>
    </source>
</reference>
<dbReference type="InterPro" id="IPR012373">
    <property type="entry name" value="Ferrdict_sens_TM"/>
</dbReference>
<protein>
    <submittedName>
        <fullName evidence="3">FecR domain-containing protein</fullName>
    </submittedName>
</protein>
<comment type="caution">
    <text evidence="3">The sequence shown here is derived from an EMBL/GenBank/DDBJ whole genome shotgun (WGS) entry which is preliminary data.</text>
</comment>
<feature type="transmembrane region" description="Helical" evidence="1">
    <location>
        <begin position="136"/>
        <end position="154"/>
    </location>
</feature>
<dbReference type="EMBL" id="JAQQFR010000009">
    <property type="protein sequence ID" value="MFL9879623.1"/>
    <property type="molecule type" value="Genomic_DNA"/>
</dbReference>